<name>A0ABR2GR88_9EUKA</name>
<gene>
    <name evidence="2" type="ORF">M9Y10_017034</name>
    <name evidence="3" type="ORF">M9Y10_039807</name>
</gene>
<keyword evidence="4" id="KW-1185">Reference proteome</keyword>
<keyword evidence="1" id="KW-0175">Coiled coil</keyword>
<sequence>MLKSKGQTPYTQNGSPITFDIRDELERASDDSDQVEIKFTSQNIKIHFYQLCKYSLLIEKEYQRFDIEGRLSHNIKEFQKNYNIQETSLITFFNILKEGKVQIMSNQFRDLFKLSELFKVKFLQSFLERYSKEHFNDIDYIVNMILSSVSETQNDNLQCDEFSNDMERQLSSKIEKCLQNENFGDLPISVIYRVIKRSDQKRISSNDLYKFIAKSIDRRYLLFSFLNIEELSEDNFNDLCNNYIKRKGTSESCFYDCLPINLIYIKQLRDDQKIQAKIENEKLMIDIENLNSQVSKLVSENKKLSLTVSTLVNEKQKLKEQNDELTKIYKNIPPHIQAQIERSKQLAQNEKKTIELVEKEEHVDLQAIKVVLATFEKKLKQTSSSILFYIKIRHCCI</sequence>
<organism evidence="3 4">
    <name type="scientific">Tritrichomonas musculus</name>
    <dbReference type="NCBI Taxonomy" id="1915356"/>
    <lineage>
        <taxon>Eukaryota</taxon>
        <taxon>Metamonada</taxon>
        <taxon>Parabasalia</taxon>
        <taxon>Tritrichomonadida</taxon>
        <taxon>Tritrichomonadidae</taxon>
        <taxon>Tritrichomonas</taxon>
    </lineage>
</organism>
<feature type="coiled-coil region" evidence="1">
    <location>
        <begin position="273"/>
        <end position="360"/>
    </location>
</feature>
<dbReference type="EMBL" id="JAPFFF010000067">
    <property type="protein sequence ID" value="KAK8836176.1"/>
    <property type="molecule type" value="Genomic_DNA"/>
</dbReference>
<dbReference type="Proteomes" id="UP001470230">
    <property type="component" value="Unassembled WGS sequence"/>
</dbReference>
<dbReference type="EMBL" id="JAPFFF010000203">
    <property type="protein sequence ID" value="KAK8835249.1"/>
    <property type="molecule type" value="Genomic_DNA"/>
</dbReference>
<evidence type="ECO:0000313" key="3">
    <source>
        <dbReference type="EMBL" id="KAK8836176.1"/>
    </source>
</evidence>
<evidence type="ECO:0000313" key="2">
    <source>
        <dbReference type="EMBL" id="KAK8835249.1"/>
    </source>
</evidence>
<proteinExistence type="predicted"/>
<evidence type="ECO:0000313" key="4">
    <source>
        <dbReference type="Proteomes" id="UP001470230"/>
    </source>
</evidence>
<reference evidence="3 4" key="1">
    <citation type="submission" date="2024-04" db="EMBL/GenBank/DDBJ databases">
        <title>Tritrichomonas musculus Genome.</title>
        <authorList>
            <person name="Alves-Ferreira E."/>
            <person name="Grigg M."/>
            <person name="Lorenzi H."/>
            <person name="Galac M."/>
        </authorList>
    </citation>
    <scope>NUCLEOTIDE SEQUENCE [LARGE SCALE GENOMIC DNA]</scope>
    <source>
        <strain evidence="3 4">EAF2021</strain>
    </source>
</reference>
<accession>A0ABR2GR88</accession>
<evidence type="ECO:0000256" key="1">
    <source>
        <dbReference type="SAM" id="Coils"/>
    </source>
</evidence>
<comment type="caution">
    <text evidence="3">The sequence shown here is derived from an EMBL/GenBank/DDBJ whole genome shotgun (WGS) entry which is preliminary data.</text>
</comment>
<protein>
    <submittedName>
        <fullName evidence="3">Uncharacterized protein</fullName>
    </submittedName>
</protein>